<sequence length="117" mass="12824">MMACLSLVVKLDLYAGGLVVCPVQFDLLMSCWLVYINGCCCCALSVNSSSRMLVGRILVAWAWHYGFAVSAISFLSWSAVSGCFIARAYCWIESAVCLGIVDMHLLRLPLPARPLKN</sequence>
<evidence type="ECO:0000256" key="1">
    <source>
        <dbReference type="SAM" id="Phobius"/>
    </source>
</evidence>
<keyword evidence="3" id="KW-1185">Reference proteome</keyword>
<reference evidence="2" key="1">
    <citation type="submission" date="2023-05" db="EMBL/GenBank/DDBJ databases">
        <title>Nepenthes gracilis genome sequencing.</title>
        <authorList>
            <person name="Fukushima K."/>
        </authorList>
    </citation>
    <scope>NUCLEOTIDE SEQUENCE</scope>
    <source>
        <strain evidence="2">SING2019-196</strain>
    </source>
</reference>
<dbReference type="EMBL" id="BSYO01000010">
    <property type="protein sequence ID" value="GMH10607.1"/>
    <property type="molecule type" value="Genomic_DNA"/>
</dbReference>
<feature type="transmembrane region" description="Helical" evidence="1">
    <location>
        <begin position="58"/>
        <end position="80"/>
    </location>
</feature>
<dbReference type="AlphaFoldDB" id="A0AAD3SHB8"/>
<protein>
    <submittedName>
        <fullName evidence="2">Uncharacterized protein</fullName>
    </submittedName>
</protein>
<keyword evidence="1" id="KW-1133">Transmembrane helix</keyword>
<dbReference type="Proteomes" id="UP001279734">
    <property type="component" value="Unassembled WGS sequence"/>
</dbReference>
<gene>
    <name evidence="2" type="ORF">Nepgr_012448</name>
</gene>
<keyword evidence="1" id="KW-0472">Membrane</keyword>
<proteinExistence type="predicted"/>
<accession>A0AAD3SHB8</accession>
<evidence type="ECO:0000313" key="2">
    <source>
        <dbReference type="EMBL" id="GMH10607.1"/>
    </source>
</evidence>
<keyword evidence="1" id="KW-0812">Transmembrane</keyword>
<organism evidence="2 3">
    <name type="scientific">Nepenthes gracilis</name>
    <name type="common">Slender pitcher plant</name>
    <dbReference type="NCBI Taxonomy" id="150966"/>
    <lineage>
        <taxon>Eukaryota</taxon>
        <taxon>Viridiplantae</taxon>
        <taxon>Streptophyta</taxon>
        <taxon>Embryophyta</taxon>
        <taxon>Tracheophyta</taxon>
        <taxon>Spermatophyta</taxon>
        <taxon>Magnoliopsida</taxon>
        <taxon>eudicotyledons</taxon>
        <taxon>Gunneridae</taxon>
        <taxon>Pentapetalae</taxon>
        <taxon>Caryophyllales</taxon>
        <taxon>Nepenthaceae</taxon>
        <taxon>Nepenthes</taxon>
    </lineage>
</organism>
<name>A0AAD3SHB8_NEPGR</name>
<evidence type="ECO:0000313" key="3">
    <source>
        <dbReference type="Proteomes" id="UP001279734"/>
    </source>
</evidence>
<comment type="caution">
    <text evidence="2">The sequence shown here is derived from an EMBL/GenBank/DDBJ whole genome shotgun (WGS) entry which is preliminary data.</text>
</comment>